<dbReference type="InterPro" id="IPR003444">
    <property type="entry name" value="MraZ"/>
</dbReference>
<comment type="subunit">
    <text evidence="7">Forms oligomers.</text>
</comment>
<dbReference type="InterPro" id="IPR037914">
    <property type="entry name" value="SpoVT-AbrB_sf"/>
</dbReference>
<organism evidence="9 10">
    <name type="scientific">Arenibacterium halophilum</name>
    <dbReference type="NCBI Taxonomy" id="2583821"/>
    <lineage>
        <taxon>Bacteria</taxon>
        <taxon>Pseudomonadati</taxon>
        <taxon>Pseudomonadota</taxon>
        <taxon>Alphaproteobacteria</taxon>
        <taxon>Rhodobacterales</taxon>
        <taxon>Paracoccaceae</taxon>
        <taxon>Arenibacterium</taxon>
    </lineage>
</organism>
<dbReference type="PANTHER" id="PTHR34701">
    <property type="entry name" value="TRANSCRIPTIONAL REGULATOR MRAZ"/>
    <property type="match status" value="1"/>
</dbReference>
<keyword evidence="2 7" id="KW-0963">Cytoplasm</keyword>
<keyword evidence="6 7" id="KW-0804">Transcription</keyword>
<dbReference type="Proteomes" id="UP001191082">
    <property type="component" value="Unassembled WGS sequence"/>
</dbReference>
<dbReference type="InterPro" id="IPR007159">
    <property type="entry name" value="SpoVT-AbrB_dom"/>
</dbReference>
<feature type="domain" description="SpoVT-AbrB" evidence="8">
    <location>
        <begin position="92"/>
        <end position="135"/>
    </location>
</feature>
<sequence>MSRRFRGESQHKVDSKGRVSIPAQFRRVLETCDPNWQAGGNPELVIVYGDKRRGYLECYTIEAIQEVDAKIAALPRGSGPRKTLERLFNRQSYQMSVDETGRLVLPAKLRDRIGLDGEAVFAGAGDTFQIWHPDAYDIETAESDAALEELPEDFDPLMYLDGITPDQLKG</sequence>
<comment type="caution">
    <text evidence="9">The sequence shown here is derived from an EMBL/GenBank/DDBJ whole genome shotgun (WGS) entry which is preliminary data.</text>
</comment>
<evidence type="ECO:0000256" key="7">
    <source>
        <dbReference type="HAMAP-Rule" id="MF_01008"/>
    </source>
</evidence>
<dbReference type="PANTHER" id="PTHR34701:SF1">
    <property type="entry name" value="TRANSCRIPTIONAL REGULATOR MRAZ"/>
    <property type="match status" value="1"/>
</dbReference>
<evidence type="ECO:0000313" key="10">
    <source>
        <dbReference type="Proteomes" id="UP001191082"/>
    </source>
</evidence>
<comment type="similarity">
    <text evidence="7">Belongs to the MraZ family.</text>
</comment>
<dbReference type="InterPro" id="IPR020603">
    <property type="entry name" value="MraZ_dom"/>
</dbReference>
<dbReference type="Pfam" id="PF02381">
    <property type="entry name" value="MraZ"/>
    <property type="match status" value="2"/>
</dbReference>
<evidence type="ECO:0000256" key="6">
    <source>
        <dbReference type="ARBA" id="ARBA00023163"/>
    </source>
</evidence>
<keyword evidence="4 7" id="KW-0805">Transcription regulation</keyword>
<evidence type="ECO:0000256" key="5">
    <source>
        <dbReference type="ARBA" id="ARBA00023125"/>
    </source>
</evidence>
<keyword evidence="3" id="KW-0677">Repeat</keyword>
<dbReference type="NCBIfam" id="NF001476">
    <property type="entry name" value="PRK00326.2-2"/>
    <property type="match status" value="1"/>
</dbReference>
<dbReference type="RefSeq" id="WP_138863302.1">
    <property type="nucleotide sequence ID" value="NZ_VCPC01000002.1"/>
</dbReference>
<dbReference type="PROSITE" id="PS51740">
    <property type="entry name" value="SPOVT_ABRB"/>
    <property type="match status" value="2"/>
</dbReference>
<comment type="subcellular location">
    <subcellularLocation>
        <location evidence="7">Cytoplasm</location>
        <location evidence="7">Nucleoid</location>
    </subcellularLocation>
</comment>
<keyword evidence="5 7" id="KW-0238">DNA-binding</keyword>
<dbReference type="HAMAP" id="MF_01008">
    <property type="entry name" value="MraZ"/>
    <property type="match status" value="1"/>
</dbReference>
<evidence type="ECO:0000256" key="3">
    <source>
        <dbReference type="ARBA" id="ARBA00022737"/>
    </source>
</evidence>
<proteinExistence type="inferred from homology"/>
<dbReference type="CDD" id="cd16320">
    <property type="entry name" value="MraZ_N"/>
    <property type="match status" value="1"/>
</dbReference>
<evidence type="ECO:0000256" key="2">
    <source>
        <dbReference type="ARBA" id="ARBA00022490"/>
    </source>
</evidence>
<protein>
    <recommendedName>
        <fullName evidence="1 7">Transcriptional regulator MraZ</fullName>
    </recommendedName>
</protein>
<evidence type="ECO:0000256" key="4">
    <source>
        <dbReference type="ARBA" id="ARBA00023015"/>
    </source>
</evidence>
<dbReference type="InterPro" id="IPR035644">
    <property type="entry name" value="MraZ_C"/>
</dbReference>
<evidence type="ECO:0000259" key="8">
    <source>
        <dbReference type="PROSITE" id="PS51740"/>
    </source>
</evidence>
<evidence type="ECO:0000256" key="1">
    <source>
        <dbReference type="ARBA" id="ARBA00013860"/>
    </source>
</evidence>
<feature type="domain" description="SpoVT-AbrB" evidence="8">
    <location>
        <begin position="8"/>
        <end position="51"/>
    </location>
</feature>
<evidence type="ECO:0000313" key="9">
    <source>
        <dbReference type="EMBL" id="TMV12748.1"/>
    </source>
</evidence>
<dbReference type="Gene3D" id="3.40.1550.20">
    <property type="entry name" value="Transcriptional regulator MraZ domain"/>
    <property type="match status" value="1"/>
</dbReference>
<dbReference type="CDD" id="cd16321">
    <property type="entry name" value="MraZ_C"/>
    <property type="match status" value="1"/>
</dbReference>
<dbReference type="InterPro" id="IPR038619">
    <property type="entry name" value="MraZ_sf"/>
</dbReference>
<dbReference type="EMBL" id="VCPC01000002">
    <property type="protein sequence ID" value="TMV12748.1"/>
    <property type="molecule type" value="Genomic_DNA"/>
</dbReference>
<dbReference type="SUPFAM" id="SSF89447">
    <property type="entry name" value="AbrB/MazE/MraZ-like"/>
    <property type="match status" value="1"/>
</dbReference>
<dbReference type="InterPro" id="IPR035642">
    <property type="entry name" value="MraZ_N"/>
</dbReference>
<gene>
    <name evidence="7 9" type="primary">mraZ</name>
    <name evidence="9" type="ORF">FGK64_08050</name>
</gene>
<accession>A0ABY2X8R0</accession>
<reference evidence="9 10" key="1">
    <citation type="submission" date="2019-05" db="EMBL/GenBank/DDBJ databases">
        <title>Marivita sp. nov. isolated from sea sediment.</title>
        <authorList>
            <person name="Kim W."/>
        </authorList>
    </citation>
    <scope>NUCLEOTIDE SEQUENCE [LARGE SCALE GENOMIC DNA]</scope>
    <source>
        <strain evidence="9 10">CAU 1492</strain>
    </source>
</reference>
<name>A0ABY2X8R0_9RHOB</name>
<keyword evidence="10" id="KW-1185">Reference proteome</keyword>